<feature type="domain" description="DUF4378" evidence="2">
    <location>
        <begin position="533"/>
        <end position="689"/>
    </location>
</feature>
<dbReference type="Pfam" id="PF14309">
    <property type="entry name" value="DUF4378"/>
    <property type="match status" value="1"/>
</dbReference>
<feature type="region of interest" description="Disordered" evidence="1">
    <location>
        <begin position="164"/>
        <end position="244"/>
    </location>
</feature>
<feature type="region of interest" description="Disordered" evidence="1">
    <location>
        <begin position="127"/>
        <end position="151"/>
    </location>
</feature>
<feature type="compositionally biased region" description="Polar residues" evidence="1">
    <location>
        <begin position="398"/>
        <end position="413"/>
    </location>
</feature>
<feature type="compositionally biased region" description="Low complexity" evidence="1">
    <location>
        <begin position="168"/>
        <end position="186"/>
    </location>
</feature>
<dbReference type="EMBL" id="LNRQ01000004">
    <property type="protein sequence ID" value="KZM98034.1"/>
    <property type="molecule type" value="Genomic_DNA"/>
</dbReference>
<feature type="compositionally biased region" description="Low complexity" evidence="1">
    <location>
        <begin position="30"/>
        <end position="39"/>
    </location>
</feature>
<dbReference type="InterPro" id="IPR032795">
    <property type="entry name" value="DUF3741-assoc"/>
</dbReference>
<evidence type="ECO:0008006" key="5">
    <source>
        <dbReference type="Google" id="ProtNLM"/>
    </source>
</evidence>
<reference evidence="4" key="1">
    <citation type="journal article" date="2016" name="Nat. Genet.">
        <title>A high-quality carrot genome assembly provides new insights into carotenoid accumulation and asterid genome evolution.</title>
        <authorList>
            <person name="Iorizzo M."/>
            <person name="Ellison S."/>
            <person name="Senalik D."/>
            <person name="Zeng P."/>
            <person name="Satapoomin P."/>
            <person name="Huang J."/>
            <person name="Bowman M."/>
            <person name="Iovene M."/>
            <person name="Sanseverino W."/>
            <person name="Cavagnaro P."/>
            <person name="Yildiz M."/>
            <person name="Macko-Podgorni A."/>
            <person name="Moranska E."/>
            <person name="Grzebelus E."/>
            <person name="Grzebelus D."/>
            <person name="Ashrafi H."/>
            <person name="Zheng Z."/>
            <person name="Cheng S."/>
            <person name="Spooner D."/>
            <person name="Van Deynze A."/>
            <person name="Simon P."/>
        </authorList>
    </citation>
    <scope>NUCLEOTIDE SEQUENCE [LARGE SCALE GENOMIC DNA]</scope>
    <source>
        <tissue evidence="4">Leaf</tissue>
    </source>
</reference>
<sequence>MGRDWVYNLSSHSGAESNRKRSRKRGGVDRNNSSTTTRSPSGCMNAVFQLFDFNHYFNFPFNSSASSSSTTIDHHPPPLQGVVAPRNSLEMEDTFNIKAAVLSSSSSVNNPQSLQLPMGGIQIKTRVSTDQDLSSSSESAYTSGSPAGTKTPTLVARLMGLDLLPETSSPRPSSSSSTSNLSSSKSHLVYSKNKRRLPRNITNEANTGTRSLPETPRTSASSARRSDVDQRFSLQSNKENSQLSGHEFEFSKFLTAKINAAAGRQGEENMSPGHYAKQIVKQFKESVSRRVGRDITNTVENRSDQRRDQHVVLLKSKKPTSSSHDQKNSCSPKLKLSDMKSKSMSSTHSPKLCPLPLSPFADNQFESAKGPSSVKAQPVVVVEEKRIQQNVGKKVSNDQKYNSRLLVPQSSDLIRTKQEESFVKSSTSSRPKPSRHIRIPDQKCSRSTPLANVPTILTIKRATRLPHQQEGQRQQHKSSESQTKNSSRNGPPSPSCLSQISKCKQKGPKPTVPHLVTPCTNSSATTTGDHLRQYISKILERTGIHDSPAAVSITNWYSPSHPLDPSIFHHLRLSETSTLSQCQLVFDVADEILAGILRPYLNLKPWNNYQKGKIVMCLEYPLSGSQLINTVCGRIRSLPSADCRVLEDIDGLIGTDLSGSRERDAYEEEFGDGIVGDVEGDILDGLMHETLHILLVSVRLKLE</sequence>
<evidence type="ECO:0000259" key="2">
    <source>
        <dbReference type="Pfam" id="PF14309"/>
    </source>
</evidence>
<dbReference type="KEGG" id="dcr:108216882"/>
<feature type="domain" description="DUF3741" evidence="3">
    <location>
        <begin position="147"/>
        <end position="169"/>
    </location>
</feature>
<dbReference type="OMA" id="FHYLELF"/>
<feature type="compositionally biased region" description="Low complexity" evidence="1">
    <location>
        <begin position="134"/>
        <end position="145"/>
    </location>
</feature>
<protein>
    <recommendedName>
        <fullName evidence="5">DUF3741 domain-containing protein</fullName>
    </recommendedName>
</protein>
<dbReference type="Gramene" id="KZM98034">
    <property type="protein sequence ID" value="KZM98034"/>
    <property type="gene ID" value="DCAR_014604"/>
</dbReference>
<dbReference type="OrthoDB" id="1939700at2759"/>
<evidence type="ECO:0000313" key="4">
    <source>
        <dbReference type="EMBL" id="KZM98034.1"/>
    </source>
</evidence>
<dbReference type="InterPro" id="IPR025486">
    <property type="entry name" value="DUF4378"/>
</dbReference>
<comment type="caution">
    <text evidence="4">The sequence shown here is derived from an EMBL/GenBank/DDBJ whole genome shotgun (WGS) entry which is preliminary data.</text>
</comment>
<dbReference type="PANTHER" id="PTHR37751">
    <property type="entry name" value="LOW PROTEIN: M-PHASE INDUCER PHOSPHATASE-LIKE PROTEIN"/>
    <property type="match status" value="1"/>
</dbReference>
<name>A0A165XCK9_DAUCS</name>
<organism evidence="4">
    <name type="scientific">Daucus carota subsp. sativus</name>
    <name type="common">Carrot</name>
    <dbReference type="NCBI Taxonomy" id="79200"/>
    <lineage>
        <taxon>Eukaryota</taxon>
        <taxon>Viridiplantae</taxon>
        <taxon>Streptophyta</taxon>
        <taxon>Embryophyta</taxon>
        <taxon>Tracheophyta</taxon>
        <taxon>Spermatophyta</taxon>
        <taxon>Magnoliopsida</taxon>
        <taxon>eudicotyledons</taxon>
        <taxon>Gunneridae</taxon>
        <taxon>Pentapetalae</taxon>
        <taxon>asterids</taxon>
        <taxon>campanulids</taxon>
        <taxon>Apiales</taxon>
        <taxon>Apiaceae</taxon>
        <taxon>Apioideae</taxon>
        <taxon>Scandiceae</taxon>
        <taxon>Daucinae</taxon>
        <taxon>Daucus</taxon>
        <taxon>Daucus sect. Daucus</taxon>
    </lineage>
</organism>
<dbReference type="STRING" id="79200.A0A165XCK9"/>
<feature type="region of interest" description="Disordered" evidence="1">
    <location>
        <begin position="1"/>
        <end position="41"/>
    </location>
</feature>
<proteinExistence type="predicted"/>
<feature type="compositionally biased region" description="Polar residues" evidence="1">
    <location>
        <begin position="232"/>
        <end position="244"/>
    </location>
</feature>
<evidence type="ECO:0000256" key="1">
    <source>
        <dbReference type="SAM" id="MobiDB-lite"/>
    </source>
</evidence>
<feature type="compositionally biased region" description="Polar residues" evidence="1">
    <location>
        <begin position="480"/>
        <end position="502"/>
    </location>
</feature>
<feature type="compositionally biased region" description="Polar residues" evidence="1">
    <location>
        <begin position="200"/>
        <end position="218"/>
    </location>
</feature>
<accession>A0A165XCK9</accession>
<gene>
    <name evidence="4" type="ORF">DCAR_014604</name>
</gene>
<dbReference type="AlphaFoldDB" id="A0A165XCK9"/>
<dbReference type="Pfam" id="PF14383">
    <property type="entry name" value="VARLMGL"/>
    <property type="match status" value="1"/>
</dbReference>
<dbReference type="PANTHER" id="PTHR37751:SF1">
    <property type="entry name" value="LOW PROTEIN: M-PHASE INDUCER PHOSPHATASE-LIKE PROTEIN"/>
    <property type="match status" value="1"/>
</dbReference>
<evidence type="ECO:0000259" key="3">
    <source>
        <dbReference type="Pfam" id="PF14383"/>
    </source>
</evidence>
<feature type="region of interest" description="Disordered" evidence="1">
    <location>
        <begin position="315"/>
        <end position="350"/>
    </location>
</feature>
<feature type="region of interest" description="Disordered" evidence="1">
    <location>
        <begin position="388"/>
        <end position="524"/>
    </location>
</feature>